<dbReference type="RefSeq" id="WP_117783969.1">
    <property type="nucleotide sequence ID" value="NZ_CP079236.1"/>
</dbReference>
<feature type="transmembrane region" description="Helical" evidence="2">
    <location>
        <begin position="70"/>
        <end position="90"/>
    </location>
</feature>
<dbReference type="EMBL" id="QSDK01000020">
    <property type="protein sequence ID" value="RGY75160.1"/>
    <property type="molecule type" value="Genomic_DNA"/>
</dbReference>
<evidence type="ECO:0000256" key="1">
    <source>
        <dbReference type="SAM" id="MobiDB-lite"/>
    </source>
</evidence>
<feature type="transmembrane region" description="Helical" evidence="2">
    <location>
        <begin position="236"/>
        <end position="257"/>
    </location>
</feature>
<keyword evidence="2" id="KW-0472">Membrane</keyword>
<feature type="transmembrane region" description="Helical" evidence="2">
    <location>
        <begin position="20"/>
        <end position="38"/>
    </location>
</feature>
<evidence type="ECO:0000313" key="3">
    <source>
        <dbReference type="EMBL" id="RGY75160.1"/>
    </source>
</evidence>
<feature type="transmembrane region" description="Helical" evidence="2">
    <location>
        <begin position="110"/>
        <end position="128"/>
    </location>
</feature>
<dbReference type="Proteomes" id="UP000284163">
    <property type="component" value="Unassembled WGS sequence"/>
</dbReference>
<name>A0A413KAV7_BIFPS</name>
<dbReference type="AlphaFoldDB" id="A0A413KAV7"/>
<accession>A0A413KAV7</accession>
<feature type="compositionally biased region" description="Polar residues" evidence="1">
    <location>
        <begin position="376"/>
        <end position="387"/>
    </location>
</feature>
<organism evidence="3 4">
    <name type="scientific">Bifidobacterium pseudocatenulatum</name>
    <dbReference type="NCBI Taxonomy" id="28026"/>
    <lineage>
        <taxon>Bacteria</taxon>
        <taxon>Bacillati</taxon>
        <taxon>Actinomycetota</taxon>
        <taxon>Actinomycetes</taxon>
        <taxon>Bifidobacteriales</taxon>
        <taxon>Bifidobacteriaceae</taxon>
        <taxon>Bifidobacterium</taxon>
    </lineage>
</organism>
<protein>
    <submittedName>
        <fullName evidence="3">Uncharacterized protein</fullName>
    </submittedName>
</protein>
<evidence type="ECO:0000313" key="4">
    <source>
        <dbReference type="Proteomes" id="UP000284163"/>
    </source>
</evidence>
<feature type="transmembrane region" description="Helical" evidence="2">
    <location>
        <begin position="140"/>
        <end position="161"/>
    </location>
</feature>
<evidence type="ECO:0000256" key="2">
    <source>
        <dbReference type="SAM" id="Phobius"/>
    </source>
</evidence>
<keyword evidence="2" id="KW-0812">Transmembrane</keyword>
<feature type="transmembrane region" description="Helical" evidence="2">
    <location>
        <begin position="396"/>
        <end position="418"/>
    </location>
</feature>
<feature type="transmembrane region" description="Helical" evidence="2">
    <location>
        <begin position="204"/>
        <end position="224"/>
    </location>
</feature>
<sequence>MKNKSFWKDIPYATRFAIGQFLYMFLLLVFIFAVTYAYPPMMFKRHDSDQSIQMFNEFWKGQAKGDGTDIVGMLLGLTSLPAAFLALIVFRKRNSSGQLDELNDKLKAQFLRTGAVILLLLLQALVAAEWIRLANGLGRLPACVFALMILIFNIVALLSLLDYDILLGVNKATATERKNRYQKWKEKPATESENRYQKWTEKPWLPLLLATLPHFGLYLIRFILSYGCVFSAIKNCWWHVAISAFLILCATAIMSVLQTVVFASDQLDAASREKRHISGAAIAVAAALLFVQCLMNITLGIFYAHTWLCIVQGIALVFACINFYYTIQTWPLFSLLRRPYLLKVCDNKIKEQKRVIDEINALSPDPVKTDSDKSQTEPPATDQATTDNADKSVHTIAGGSGVIFAVIALASMGVAIFASRRKSDQHL</sequence>
<comment type="caution">
    <text evidence="3">The sequence shown here is derived from an EMBL/GenBank/DDBJ whole genome shotgun (WGS) entry which is preliminary data.</text>
</comment>
<reference evidence="3 4" key="1">
    <citation type="submission" date="2018-08" db="EMBL/GenBank/DDBJ databases">
        <title>A genome reference for cultivated species of the human gut microbiota.</title>
        <authorList>
            <person name="Zou Y."/>
            <person name="Xue W."/>
            <person name="Luo G."/>
        </authorList>
    </citation>
    <scope>NUCLEOTIDE SEQUENCE [LARGE SCALE GENOMIC DNA]</scope>
    <source>
        <strain evidence="3 4">CF01-1</strain>
    </source>
</reference>
<proteinExistence type="predicted"/>
<feature type="region of interest" description="Disordered" evidence="1">
    <location>
        <begin position="363"/>
        <end position="389"/>
    </location>
</feature>
<gene>
    <name evidence="3" type="ORF">DXA22_09410</name>
</gene>
<feature type="transmembrane region" description="Helical" evidence="2">
    <location>
        <begin position="307"/>
        <end position="327"/>
    </location>
</feature>
<keyword evidence="2" id="KW-1133">Transmembrane helix</keyword>
<feature type="transmembrane region" description="Helical" evidence="2">
    <location>
        <begin position="277"/>
        <end position="295"/>
    </location>
</feature>